<proteinExistence type="predicted"/>
<sequence length="284" mass="31356">MKEGDKEEAVAKIEATTDELKPSAEKKEEKPATPAPEIEEPLYKSSLRKSKPKSVDSIEDAGSFHLNSTETTNNDPETSSEIAMDDNKHPDNETLAGLSAMTSISADGASREASLTHKLETALGPVCPLLREIMLDFAPFLSKTLVGSHGQELLMEGLQTFKSSTSVVELVMLLCSQEWQNSLQKHAGLAFIELINEGRLLSHAMRDHIVRVANEAEFILNRMRADDVLKHADFEARLVAPGLVAPGTVSLTSTELYFEVDDEDPEYKKIDPEARQSRDKTKHK</sequence>
<protein>
    <recommendedName>
        <fullName evidence="2">BEACH-type PH domain-containing protein</fullName>
    </recommendedName>
</protein>
<feature type="compositionally biased region" description="Basic and acidic residues" evidence="1">
    <location>
        <begin position="18"/>
        <end position="31"/>
    </location>
</feature>
<organism evidence="3 4">
    <name type="scientific">Chilo suppressalis</name>
    <name type="common">Asiatic rice borer moth</name>
    <dbReference type="NCBI Taxonomy" id="168631"/>
    <lineage>
        <taxon>Eukaryota</taxon>
        <taxon>Metazoa</taxon>
        <taxon>Ecdysozoa</taxon>
        <taxon>Arthropoda</taxon>
        <taxon>Hexapoda</taxon>
        <taxon>Insecta</taxon>
        <taxon>Pterygota</taxon>
        <taxon>Neoptera</taxon>
        <taxon>Endopterygota</taxon>
        <taxon>Lepidoptera</taxon>
        <taxon>Glossata</taxon>
        <taxon>Ditrysia</taxon>
        <taxon>Pyraloidea</taxon>
        <taxon>Crambidae</taxon>
        <taxon>Crambinae</taxon>
        <taxon>Chilo</taxon>
    </lineage>
</organism>
<dbReference type="InterPro" id="IPR011993">
    <property type="entry name" value="PH-like_dom_sf"/>
</dbReference>
<dbReference type="Proteomes" id="UP001153292">
    <property type="component" value="Chromosome 1"/>
</dbReference>
<dbReference type="Pfam" id="PF06469">
    <property type="entry name" value="DUF1088"/>
    <property type="match status" value="1"/>
</dbReference>
<dbReference type="EMBL" id="OU963894">
    <property type="protein sequence ID" value="CAH0397223.1"/>
    <property type="molecule type" value="Genomic_DNA"/>
</dbReference>
<accession>A0ABN8APC3</accession>
<dbReference type="InterPro" id="IPR010508">
    <property type="entry name" value="NBEA-like_DUF1088"/>
</dbReference>
<evidence type="ECO:0000313" key="3">
    <source>
        <dbReference type="EMBL" id="CAH0397223.1"/>
    </source>
</evidence>
<keyword evidence="4" id="KW-1185">Reference proteome</keyword>
<evidence type="ECO:0000313" key="4">
    <source>
        <dbReference type="Proteomes" id="UP001153292"/>
    </source>
</evidence>
<gene>
    <name evidence="3" type="ORF">CHILSU_LOCUS287</name>
</gene>
<feature type="compositionally biased region" description="Basic and acidic residues" evidence="1">
    <location>
        <begin position="1"/>
        <end position="11"/>
    </location>
</feature>
<evidence type="ECO:0000259" key="2">
    <source>
        <dbReference type="PROSITE" id="PS51783"/>
    </source>
</evidence>
<feature type="region of interest" description="Disordered" evidence="1">
    <location>
        <begin position="1"/>
        <end position="87"/>
    </location>
</feature>
<dbReference type="Gene3D" id="2.30.29.30">
    <property type="entry name" value="Pleckstrin-homology domain (PH domain)/Phosphotyrosine-binding domain (PTB)"/>
    <property type="match status" value="1"/>
</dbReference>
<evidence type="ECO:0000256" key="1">
    <source>
        <dbReference type="SAM" id="MobiDB-lite"/>
    </source>
</evidence>
<feature type="compositionally biased region" description="Polar residues" evidence="1">
    <location>
        <begin position="65"/>
        <end position="81"/>
    </location>
</feature>
<dbReference type="PROSITE" id="PS51783">
    <property type="entry name" value="PH_BEACH"/>
    <property type="match status" value="1"/>
</dbReference>
<feature type="domain" description="BEACH-type PH" evidence="2">
    <location>
        <begin position="225"/>
        <end position="284"/>
    </location>
</feature>
<reference evidence="3" key="1">
    <citation type="submission" date="2021-12" db="EMBL/GenBank/DDBJ databases">
        <authorList>
            <person name="King R."/>
        </authorList>
    </citation>
    <scope>NUCLEOTIDE SEQUENCE</scope>
</reference>
<name>A0ABN8APC3_CHISP</name>
<dbReference type="InterPro" id="IPR023362">
    <property type="entry name" value="PH-BEACH_dom"/>
</dbReference>